<dbReference type="InterPro" id="IPR051715">
    <property type="entry name" value="Intimin-Invasin_domain"/>
</dbReference>
<dbReference type="Pfam" id="PF11924">
    <property type="entry name" value="IAT_beta"/>
    <property type="match status" value="1"/>
</dbReference>
<evidence type="ECO:0000259" key="3">
    <source>
        <dbReference type="Pfam" id="PF11924"/>
    </source>
</evidence>
<feature type="domain" description="Inverse autotransporter beta-domain" evidence="3">
    <location>
        <begin position="29"/>
        <end position="248"/>
    </location>
</feature>
<evidence type="ECO:0000313" key="4">
    <source>
        <dbReference type="EMBL" id="TCV90560.1"/>
    </source>
</evidence>
<reference evidence="4 5" key="1">
    <citation type="submission" date="2019-03" db="EMBL/GenBank/DDBJ databases">
        <title>Genomic Encyclopedia of Type Strains, Phase IV (KMG-IV): sequencing the most valuable type-strain genomes for metagenomic binning, comparative biology and taxonomic classification.</title>
        <authorList>
            <person name="Goeker M."/>
        </authorList>
    </citation>
    <scope>NUCLEOTIDE SEQUENCE [LARGE SCALE GENOMIC DNA]</scope>
    <source>
        <strain evidence="4 5">DSM 100309</strain>
    </source>
</reference>
<gene>
    <name evidence="4" type="ORF">EDC63_101534</name>
</gene>
<evidence type="ECO:0000256" key="2">
    <source>
        <dbReference type="SAM" id="SignalP"/>
    </source>
</evidence>
<dbReference type="RefSeq" id="WP_124947517.1">
    <property type="nucleotide sequence ID" value="NZ_BHVT01000073.1"/>
</dbReference>
<protein>
    <submittedName>
        <fullName evidence="4">Inverse autotransporter-like protein with beta domain</fullName>
    </submittedName>
</protein>
<dbReference type="InterPro" id="IPR024519">
    <property type="entry name" value="IAT_beta"/>
</dbReference>
<dbReference type="PANTHER" id="PTHR39576:SF2">
    <property type="entry name" value="ATTACHING AND EFFACING PROTEIN HOMOLOG-RELATED"/>
    <property type="match status" value="1"/>
</dbReference>
<dbReference type="Gene3D" id="2.40.160.160">
    <property type="entry name" value="Inverse autotransporter, beta-domain"/>
    <property type="match status" value="1"/>
</dbReference>
<dbReference type="PANTHER" id="PTHR39576">
    <property type="entry name" value="ATTACHING AND EFFACING PROTEIN HOMOLOG-RELATED-RELATED"/>
    <property type="match status" value="1"/>
</dbReference>
<dbReference type="Proteomes" id="UP000295367">
    <property type="component" value="Unassembled WGS sequence"/>
</dbReference>
<accession>A0A4R3YEQ3</accession>
<evidence type="ECO:0000256" key="1">
    <source>
        <dbReference type="ARBA" id="ARBA00010116"/>
    </source>
</evidence>
<organism evidence="4 5">
    <name type="scientific">Sulfurirhabdus autotrophica</name>
    <dbReference type="NCBI Taxonomy" id="1706046"/>
    <lineage>
        <taxon>Bacteria</taxon>
        <taxon>Pseudomonadati</taxon>
        <taxon>Pseudomonadota</taxon>
        <taxon>Betaproteobacteria</taxon>
        <taxon>Nitrosomonadales</taxon>
        <taxon>Sulfuricellaceae</taxon>
        <taxon>Sulfurirhabdus</taxon>
    </lineage>
</organism>
<keyword evidence="5" id="KW-1185">Reference proteome</keyword>
<comment type="similarity">
    <text evidence="1">Belongs to the intimin/invasin family.</text>
</comment>
<feature type="signal peptide" evidence="2">
    <location>
        <begin position="1"/>
        <end position="24"/>
    </location>
</feature>
<dbReference type="AlphaFoldDB" id="A0A4R3YEQ3"/>
<proteinExistence type="inferred from homology"/>
<dbReference type="EMBL" id="SMCO01000001">
    <property type="protein sequence ID" value="TCV90560.1"/>
    <property type="molecule type" value="Genomic_DNA"/>
</dbReference>
<feature type="chain" id="PRO_5020976928" evidence="2">
    <location>
        <begin position="25"/>
        <end position="274"/>
    </location>
</feature>
<keyword evidence="2" id="KW-0732">Signal</keyword>
<sequence>MKRQAVMKACTFAFLLPFTLTALADEQSYKLADRLTKLTNQTISDHQRPIWLKNTTVKFGVANEETVWMVNTLQPVWQSRFETVFLQGKLKQRYSRMVSNIGSGYRWLTADNNLVLGLNGFYDQDVKTNAERFSIGGEAFSEDTSVRANVYNAIGELTALPDGQSLALNGYDLKLETPAPIFRNTRLSFKTYQWNTSTSIEPVQGWKTSIKTFPNNKLKVELGASSSTLAETEVFLNLTYQFGKHNKQKSAIFDKLAPQRTRVVREFAMQAEDS</sequence>
<evidence type="ECO:0000313" key="5">
    <source>
        <dbReference type="Proteomes" id="UP000295367"/>
    </source>
</evidence>
<dbReference type="InterPro" id="IPR038177">
    <property type="entry name" value="IAT_beta_sf"/>
</dbReference>
<name>A0A4R3YEQ3_9PROT</name>
<dbReference type="GO" id="GO:0009279">
    <property type="term" value="C:cell outer membrane"/>
    <property type="evidence" value="ECO:0007669"/>
    <property type="project" value="TreeGrafter"/>
</dbReference>
<comment type="caution">
    <text evidence="4">The sequence shown here is derived from an EMBL/GenBank/DDBJ whole genome shotgun (WGS) entry which is preliminary data.</text>
</comment>
<dbReference type="OrthoDB" id="8641966at2"/>